<evidence type="ECO:0000256" key="2">
    <source>
        <dbReference type="ARBA" id="ARBA00007092"/>
    </source>
</evidence>
<dbReference type="Gene3D" id="3.60.10.10">
    <property type="entry name" value="Endonuclease/exonuclease/phosphatase"/>
    <property type="match status" value="1"/>
</dbReference>
<dbReference type="EMBL" id="JBGUAW010000002">
    <property type="protein sequence ID" value="MFA9459694.1"/>
    <property type="molecule type" value="Genomic_DNA"/>
</dbReference>
<evidence type="ECO:0000313" key="7">
    <source>
        <dbReference type="EMBL" id="MFA9459694.1"/>
    </source>
</evidence>
<dbReference type="PANTHER" id="PTHR43250:SF2">
    <property type="entry name" value="EXODEOXYRIBONUCLEASE III"/>
    <property type="match status" value="1"/>
</dbReference>
<dbReference type="PROSITE" id="PS51435">
    <property type="entry name" value="AP_NUCLEASE_F1_4"/>
    <property type="match status" value="1"/>
</dbReference>
<dbReference type="PROSITE" id="PS00726">
    <property type="entry name" value="AP_NUCLEASE_F1_1"/>
    <property type="match status" value="1"/>
</dbReference>
<dbReference type="InterPro" id="IPR004808">
    <property type="entry name" value="AP_endonuc_1"/>
</dbReference>
<dbReference type="NCBIfam" id="TIGR00195">
    <property type="entry name" value="exoDNase_III"/>
    <property type="match status" value="1"/>
</dbReference>
<evidence type="ECO:0000256" key="5">
    <source>
        <dbReference type="ARBA" id="ARBA00022842"/>
    </source>
</evidence>
<comment type="similarity">
    <text evidence="2">Belongs to the DNA repair enzymes AP/ExoA family.</text>
</comment>
<dbReference type="InterPro" id="IPR036691">
    <property type="entry name" value="Endo/exonu/phosph_ase_sf"/>
</dbReference>
<comment type="caution">
    <text evidence="7">The sequence shown here is derived from an EMBL/GenBank/DDBJ whole genome shotgun (WGS) entry which is preliminary data.</text>
</comment>
<dbReference type="InterPro" id="IPR005135">
    <property type="entry name" value="Endo/exonuclease/phosphatase"/>
</dbReference>
<dbReference type="SUPFAM" id="SSF56219">
    <property type="entry name" value="DNase I-like"/>
    <property type="match status" value="1"/>
</dbReference>
<evidence type="ECO:0000256" key="3">
    <source>
        <dbReference type="ARBA" id="ARBA00022723"/>
    </source>
</evidence>
<dbReference type="CDD" id="cd09086">
    <property type="entry name" value="ExoIII-like_AP-endo"/>
    <property type="match status" value="1"/>
</dbReference>
<keyword evidence="3" id="KW-0479">Metal-binding</keyword>
<dbReference type="InterPro" id="IPR037493">
    <property type="entry name" value="ExoIII-like"/>
</dbReference>
<dbReference type="PANTHER" id="PTHR43250">
    <property type="entry name" value="EXODEOXYRIBONUCLEASE III"/>
    <property type="match status" value="1"/>
</dbReference>
<gene>
    <name evidence="7" type="primary">xth</name>
    <name evidence="7" type="ORF">ACERLL_02500</name>
</gene>
<dbReference type="RefSeq" id="WP_373654483.1">
    <property type="nucleotide sequence ID" value="NZ_JBGUAW010000002.1"/>
</dbReference>
<dbReference type="NCBIfam" id="TIGR00633">
    <property type="entry name" value="xth"/>
    <property type="match status" value="1"/>
</dbReference>
<evidence type="ECO:0000313" key="8">
    <source>
        <dbReference type="Proteomes" id="UP001575181"/>
    </source>
</evidence>
<proteinExistence type="inferred from homology"/>
<dbReference type="InterPro" id="IPR020847">
    <property type="entry name" value="AP_endonuclease_F1_BS"/>
</dbReference>
<accession>A0ABV4TRD1</accession>
<dbReference type="EC" id="3.1.11.2" evidence="7"/>
<evidence type="ECO:0000259" key="6">
    <source>
        <dbReference type="Pfam" id="PF03372"/>
    </source>
</evidence>
<organism evidence="7 8">
    <name type="scientific">Thiohalorhabdus methylotrophus</name>
    <dbReference type="NCBI Taxonomy" id="3242694"/>
    <lineage>
        <taxon>Bacteria</taxon>
        <taxon>Pseudomonadati</taxon>
        <taxon>Pseudomonadota</taxon>
        <taxon>Gammaproteobacteria</taxon>
        <taxon>Thiohalorhabdales</taxon>
        <taxon>Thiohalorhabdaceae</taxon>
        <taxon>Thiohalorhabdus</taxon>
    </lineage>
</organism>
<dbReference type="Pfam" id="PF03372">
    <property type="entry name" value="Exo_endo_phos"/>
    <property type="match status" value="1"/>
</dbReference>
<evidence type="ECO:0000256" key="4">
    <source>
        <dbReference type="ARBA" id="ARBA00022801"/>
    </source>
</evidence>
<dbReference type="Proteomes" id="UP001575181">
    <property type="component" value="Unassembled WGS sequence"/>
</dbReference>
<evidence type="ECO:0000256" key="1">
    <source>
        <dbReference type="ARBA" id="ARBA00001946"/>
    </source>
</evidence>
<keyword evidence="4 7" id="KW-0378">Hydrolase</keyword>
<comment type="cofactor">
    <cofactor evidence="1">
        <name>Mg(2+)</name>
        <dbReference type="ChEBI" id="CHEBI:18420"/>
    </cofactor>
</comment>
<dbReference type="GO" id="GO:0008311">
    <property type="term" value="F:double-stranded DNA 3'-5' DNA exonuclease activity"/>
    <property type="evidence" value="ECO:0007669"/>
    <property type="project" value="UniProtKB-EC"/>
</dbReference>
<name>A0ABV4TRD1_9GAMM</name>
<reference evidence="7 8" key="1">
    <citation type="submission" date="2024-08" db="EMBL/GenBank/DDBJ databases">
        <title>Whole-genome sequencing of halo(alkali)philic microorganisms from hypersaline lakes.</title>
        <authorList>
            <person name="Sorokin D.Y."/>
            <person name="Merkel A.Y."/>
            <person name="Messina E."/>
            <person name="Yakimov M."/>
        </authorList>
    </citation>
    <scope>NUCLEOTIDE SEQUENCE [LARGE SCALE GENOMIC DNA]</scope>
    <source>
        <strain evidence="7 8">Cl-TMA</strain>
    </source>
</reference>
<feature type="domain" description="Endonuclease/exonuclease/phosphatase" evidence="6">
    <location>
        <begin position="4"/>
        <end position="250"/>
    </location>
</feature>
<keyword evidence="8" id="KW-1185">Reference proteome</keyword>
<keyword evidence="5" id="KW-0460">Magnesium</keyword>
<protein>
    <submittedName>
        <fullName evidence="7">Exodeoxyribonuclease III</fullName>
        <ecNumber evidence="7">3.1.11.2</ecNumber>
    </submittedName>
</protein>
<sequence length="259" mass="29620">MKIATWNVNSIRTRKEHVKAFLQEYGPDVLALQETKVTDDQFPAGFFAEAGYHATVFGQKTYNGVAFLAREEPHAATEVARGFPADGEDAHSRLIAARFGPLVLVNIYLPNGSEVGSEKYTYKLDWMRRLRAWLDETCDPADPVVLVGDFNVAPEDRDVYDPEAWRGRVLFSEPEKEALETIRAWGFTDCFRLHHEEAGLFSWWDYRMNQFRRGMGLRIDHIWASKPAAEACTACDIFVEPRRWERPSDHAPVVAELNL</sequence>